<evidence type="ECO:0000256" key="5">
    <source>
        <dbReference type="ARBA" id="ARBA00023049"/>
    </source>
</evidence>
<organism evidence="7 8">
    <name type="scientific">Methylomonas methanica</name>
    <dbReference type="NCBI Taxonomy" id="421"/>
    <lineage>
        <taxon>Bacteria</taxon>
        <taxon>Pseudomonadati</taxon>
        <taxon>Pseudomonadota</taxon>
        <taxon>Gammaproteobacteria</taxon>
        <taxon>Methylococcales</taxon>
        <taxon>Methylococcaceae</taxon>
        <taxon>Methylomonas</taxon>
    </lineage>
</organism>
<keyword evidence="1" id="KW-0645">Protease</keyword>
<evidence type="ECO:0000256" key="3">
    <source>
        <dbReference type="ARBA" id="ARBA00022801"/>
    </source>
</evidence>
<proteinExistence type="predicted"/>
<dbReference type="GO" id="GO:0006508">
    <property type="term" value="P:proteolysis"/>
    <property type="evidence" value="ECO:0007669"/>
    <property type="project" value="UniProtKB-KW"/>
</dbReference>
<keyword evidence="5" id="KW-0482">Metalloprotease</keyword>
<reference evidence="7 8" key="1">
    <citation type="submission" date="2016-03" db="EMBL/GenBank/DDBJ databases">
        <authorList>
            <person name="Ploux O."/>
        </authorList>
    </citation>
    <scope>NUCLEOTIDE SEQUENCE [LARGE SCALE GENOMIC DNA]</scope>
    <source>
        <strain evidence="7 8">R-45371</strain>
    </source>
</reference>
<gene>
    <name evidence="7" type="ORF">A1353_00075</name>
</gene>
<evidence type="ECO:0000256" key="1">
    <source>
        <dbReference type="ARBA" id="ARBA00022670"/>
    </source>
</evidence>
<name>A0A177MMT0_METMH</name>
<evidence type="ECO:0000256" key="2">
    <source>
        <dbReference type="ARBA" id="ARBA00022723"/>
    </source>
</evidence>
<dbReference type="SUPFAM" id="SSF102712">
    <property type="entry name" value="JAB1/MPN domain"/>
    <property type="match status" value="1"/>
</dbReference>
<evidence type="ECO:0000313" key="8">
    <source>
        <dbReference type="Proteomes" id="UP000077763"/>
    </source>
</evidence>
<feature type="domain" description="JAB" evidence="6">
    <location>
        <begin position="31"/>
        <end position="131"/>
    </location>
</feature>
<protein>
    <recommendedName>
        <fullName evidence="6">JAB domain-containing protein</fullName>
    </recommendedName>
</protein>
<evidence type="ECO:0000259" key="6">
    <source>
        <dbReference type="Pfam" id="PF14464"/>
    </source>
</evidence>
<keyword evidence="4" id="KW-0862">Zinc</keyword>
<dbReference type="InterPro" id="IPR028090">
    <property type="entry name" value="JAB_dom_prok"/>
</dbReference>
<dbReference type="GO" id="GO:0046872">
    <property type="term" value="F:metal ion binding"/>
    <property type="evidence" value="ECO:0007669"/>
    <property type="project" value="UniProtKB-KW"/>
</dbReference>
<dbReference type="GO" id="GO:0008237">
    <property type="term" value="F:metallopeptidase activity"/>
    <property type="evidence" value="ECO:0007669"/>
    <property type="project" value="UniProtKB-KW"/>
</dbReference>
<sequence length="154" mass="18224">MWKHPFNPDSKILIEENVLNIFDRYRQNSPEKPESGGILLGYRRNYHIHIVDATAPQLHDRRSLFQFFRKDQLHQEYATKRWLNSGETVDYLGEWHTHPEQYPSPSILDKTEWRKIIQSQVNPMIFLIVGTHRDIWLGVGKGDNLLQASNILDF</sequence>
<dbReference type="AlphaFoldDB" id="A0A177MMT0"/>
<comment type="caution">
    <text evidence="7">The sequence shown here is derived from an EMBL/GenBank/DDBJ whole genome shotgun (WGS) entry which is preliminary data.</text>
</comment>
<dbReference type="RefSeq" id="WP_026601830.1">
    <property type="nucleotide sequence ID" value="NZ_LUUH01000033.1"/>
</dbReference>
<dbReference type="EMBL" id="LUUH01000033">
    <property type="protein sequence ID" value="OAI06694.1"/>
    <property type="molecule type" value="Genomic_DNA"/>
</dbReference>
<evidence type="ECO:0000313" key="7">
    <source>
        <dbReference type="EMBL" id="OAI06694.1"/>
    </source>
</evidence>
<dbReference type="Proteomes" id="UP000077763">
    <property type="component" value="Unassembled WGS sequence"/>
</dbReference>
<keyword evidence="3" id="KW-0378">Hydrolase</keyword>
<evidence type="ECO:0000256" key="4">
    <source>
        <dbReference type="ARBA" id="ARBA00022833"/>
    </source>
</evidence>
<dbReference type="Gene3D" id="3.40.140.10">
    <property type="entry name" value="Cytidine Deaminase, domain 2"/>
    <property type="match status" value="1"/>
</dbReference>
<dbReference type="Pfam" id="PF14464">
    <property type="entry name" value="Prok-JAB"/>
    <property type="match status" value="1"/>
</dbReference>
<keyword evidence="2" id="KW-0479">Metal-binding</keyword>
<accession>A0A177MMT0</accession>